<comment type="caution">
    <text evidence="1">The sequence shown here is derived from an EMBL/GenBank/DDBJ whole genome shotgun (WGS) entry which is preliminary data.</text>
</comment>
<protein>
    <submittedName>
        <fullName evidence="1">Uncharacterized protein</fullName>
    </submittedName>
</protein>
<dbReference type="EMBL" id="CM047908">
    <property type="protein sequence ID" value="KAJ0080654.1"/>
    <property type="molecule type" value="Genomic_DNA"/>
</dbReference>
<evidence type="ECO:0000313" key="2">
    <source>
        <dbReference type="Proteomes" id="UP001164250"/>
    </source>
</evidence>
<evidence type="ECO:0000313" key="1">
    <source>
        <dbReference type="EMBL" id="KAJ0080654.1"/>
    </source>
</evidence>
<sequence length="386" mass="43852">MEHRFDSSSKYTWLSLTKDRPPAILLPRIVDFISKMLNYISAREVEAFLEAIALYFGTPEDLAFPFWSGFFYLEELNLRDCKITELPESLGQYCLLKSLQIAGNLFESIPKSIKSLRKLMLLDVSFCSRLQCLPDLPCQLEYVKAQSCTSLQKVSNLSILLATMERSQNRALSFINCLKLDYDGLAKSVADALAQIRQNSIHRWEFYEMVFRDAKSFLCFPGSEIPQCFNFQNTGDNIELPQDLFNCNLNGLAFCTVIAFGDHHHKRHDLIVNCELLLKTKDGNNQKVAVGFLQGWYKDDAPDSLVPDHVFLGYDCNMYRSGFPEFSDNSRAMVNFYVSNIDGKHLECCKVKKCGISLSYNQHSGEAVEGSSRSCVSTEEARSGLR</sequence>
<dbReference type="Proteomes" id="UP001164250">
    <property type="component" value="Chromosome 12"/>
</dbReference>
<organism evidence="1 2">
    <name type="scientific">Pistacia atlantica</name>
    <dbReference type="NCBI Taxonomy" id="434234"/>
    <lineage>
        <taxon>Eukaryota</taxon>
        <taxon>Viridiplantae</taxon>
        <taxon>Streptophyta</taxon>
        <taxon>Embryophyta</taxon>
        <taxon>Tracheophyta</taxon>
        <taxon>Spermatophyta</taxon>
        <taxon>Magnoliopsida</taxon>
        <taxon>eudicotyledons</taxon>
        <taxon>Gunneridae</taxon>
        <taxon>Pentapetalae</taxon>
        <taxon>rosids</taxon>
        <taxon>malvids</taxon>
        <taxon>Sapindales</taxon>
        <taxon>Anacardiaceae</taxon>
        <taxon>Pistacia</taxon>
    </lineage>
</organism>
<reference evidence="2" key="1">
    <citation type="journal article" date="2023" name="G3 (Bethesda)">
        <title>Genome assembly and association tests identify interacting loci associated with vigor, precocity, and sex in interspecific pistachio rootstocks.</title>
        <authorList>
            <person name="Palmer W."/>
            <person name="Jacygrad E."/>
            <person name="Sagayaradj S."/>
            <person name="Cavanaugh K."/>
            <person name="Han R."/>
            <person name="Bertier L."/>
            <person name="Beede B."/>
            <person name="Kafkas S."/>
            <person name="Golino D."/>
            <person name="Preece J."/>
            <person name="Michelmore R."/>
        </authorList>
    </citation>
    <scope>NUCLEOTIDE SEQUENCE [LARGE SCALE GENOMIC DNA]</scope>
</reference>
<keyword evidence="2" id="KW-1185">Reference proteome</keyword>
<gene>
    <name evidence="1" type="ORF">Patl1_10013</name>
</gene>
<proteinExistence type="predicted"/>
<name>A0ACC1A355_9ROSI</name>
<accession>A0ACC1A355</accession>